<accession>A0A8J5K5K1</accession>
<dbReference type="AlphaFoldDB" id="A0A8J5K5K1"/>
<dbReference type="Proteomes" id="UP000747542">
    <property type="component" value="Unassembled WGS sequence"/>
</dbReference>
<dbReference type="EMBL" id="JAHLQT010012946">
    <property type="protein sequence ID" value="KAG7171077.1"/>
    <property type="molecule type" value="Genomic_DNA"/>
</dbReference>
<keyword evidence="2" id="KW-1185">Reference proteome</keyword>
<organism evidence="1 2">
    <name type="scientific">Homarus americanus</name>
    <name type="common">American lobster</name>
    <dbReference type="NCBI Taxonomy" id="6706"/>
    <lineage>
        <taxon>Eukaryota</taxon>
        <taxon>Metazoa</taxon>
        <taxon>Ecdysozoa</taxon>
        <taxon>Arthropoda</taxon>
        <taxon>Crustacea</taxon>
        <taxon>Multicrustacea</taxon>
        <taxon>Malacostraca</taxon>
        <taxon>Eumalacostraca</taxon>
        <taxon>Eucarida</taxon>
        <taxon>Decapoda</taxon>
        <taxon>Pleocyemata</taxon>
        <taxon>Astacidea</taxon>
        <taxon>Nephropoidea</taxon>
        <taxon>Nephropidae</taxon>
        <taxon>Homarus</taxon>
    </lineage>
</organism>
<proteinExistence type="predicted"/>
<reference evidence="1" key="1">
    <citation type="journal article" date="2021" name="Sci. Adv.">
        <title>The American lobster genome reveals insights on longevity, neural, and immune adaptations.</title>
        <authorList>
            <person name="Polinski J.M."/>
            <person name="Zimin A.V."/>
            <person name="Clark K.F."/>
            <person name="Kohn A.B."/>
            <person name="Sadowski N."/>
            <person name="Timp W."/>
            <person name="Ptitsyn A."/>
            <person name="Khanna P."/>
            <person name="Romanova D.Y."/>
            <person name="Williams P."/>
            <person name="Greenwood S.J."/>
            <person name="Moroz L.L."/>
            <person name="Walt D.R."/>
            <person name="Bodnar A.G."/>
        </authorList>
    </citation>
    <scope>NUCLEOTIDE SEQUENCE</scope>
    <source>
        <strain evidence="1">GMGI-L3</strain>
    </source>
</reference>
<protein>
    <submittedName>
        <fullName evidence="1">Uncharacterized protein</fullName>
    </submittedName>
</protein>
<name>A0A8J5K5K1_HOMAM</name>
<comment type="caution">
    <text evidence="1">The sequence shown here is derived from an EMBL/GenBank/DDBJ whole genome shotgun (WGS) entry which is preliminary data.</text>
</comment>
<evidence type="ECO:0000313" key="1">
    <source>
        <dbReference type="EMBL" id="KAG7171077.1"/>
    </source>
</evidence>
<evidence type="ECO:0000313" key="2">
    <source>
        <dbReference type="Proteomes" id="UP000747542"/>
    </source>
</evidence>
<gene>
    <name evidence="1" type="ORF">Hamer_G013868</name>
</gene>
<sequence>MESEAGRVKNNKLWSFSHNLFKFTVGYSPTNKICGSTELQDVREKIQYIRPSTSYPPLWSHLLHTLPHTYW</sequence>